<name>A0A831PPA6_9BACT</name>
<dbReference type="Gene3D" id="1.20.1440.60">
    <property type="entry name" value="23S rRNA-intervening sequence"/>
    <property type="match status" value="1"/>
</dbReference>
<gene>
    <name evidence="1" type="ORF">ENN94_05095</name>
</gene>
<dbReference type="InterPro" id="IPR012657">
    <property type="entry name" value="23S_rRNA-intervening_sequence"/>
</dbReference>
<dbReference type="Pfam" id="PF05635">
    <property type="entry name" value="23S_rRNA_IVP"/>
    <property type="match status" value="1"/>
</dbReference>
<dbReference type="PANTHER" id="PTHR38471:SF2">
    <property type="entry name" value="FOUR HELIX BUNDLE PROTEIN"/>
    <property type="match status" value="1"/>
</dbReference>
<dbReference type="InterPro" id="IPR036583">
    <property type="entry name" value="23S_rRNA_IVS_sf"/>
</dbReference>
<dbReference type="PANTHER" id="PTHR38471">
    <property type="entry name" value="FOUR HELIX BUNDLE PROTEIN"/>
    <property type="match status" value="1"/>
</dbReference>
<comment type="caution">
    <text evidence="1">The sequence shown here is derived from an EMBL/GenBank/DDBJ whole genome shotgun (WGS) entry which is preliminary data.</text>
</comment>
<dbReference type="CDD" id="cd16377">
    <property type="entry name" value="23S_rRNA_IVP_like"/>
    <property type="match status" value="1"/>
</dbReference>
<sequence>MSAFQRFEDIEAWQKARELTKAIYTLSNDGQFARDFGLRDQIRRASVSVMSNIAEGFDRGGIREFIQFLFIAKGSAAEVQAQLYVALDAGYIKQEQFKGLYDLAGDTGRLIGGFIRY</sequence>
<evidence type="ECO:0000313" key="1">
    <source>
        <dbReference type="EMBL" id="HDR47060.1"/>
    </source>
</evidence>
<dbReference type="AlphaFoldDB" id="A0A831PPA6"/>
<proteinExistence type="predicted"/>
<protein>
    <submittedName>
        <fullName evidence="1">Four helix bundle protein</fullName>
    </submittedName>
</protein>
<feature type="non-terminal residue" evidence="1">
    <location>
        <position position="117"/>
    </location>
</feature>
<dbReference type="NCBIfam" id="TIGR02436">
    <property type="entry name" value="four helix bundle protein"/>
    <property type="match status" value="1"/>
</dbReference>
<dbReference type="EMBL" id="DSDO01000353">
    <property type="protein sequence ID" value="HDR47060.1"/>
    <property type="molecule type" value="Genomic_DNA"/>
</dbReference>
<accession>A0A831PPA6</accession>
<dbReference type="SUPFAM" id="SSF158446">
    <property type="entry name" value="IVS-encoded protein-like"/>
    <property type="match status" value="1"/>
</dbReference>
<reference evidence="1" key="1">
    <citation type="journal article" date="2020" name="mSystems">
        <title>Genome- and Community-Level Interaction Insights into Carbon Utilization and Element Cycling Functions of Hydrothermarchaeota in Hydrothermal Sediment.</title>
        <authorList>
            <person name="Zhou Z."/>
            <person name="Liu Y."/>
            <person name="Xu W."/>
            <person name="Pan J."/>
            <person name="Luo Z.H."/>
            <person name="Li M."/>
        </authorList>
    </citation>
    <scope>NUCLEOTIDE SEQUENCE [LARGE SCALE GENOMIC DNA]</scope>
    <source>
        <strain evidence="1">SpSt-1220</strain>
    </source>
</reference>
<dbReference type="Proteomes" id="UP000886162">
    <property type="component" value="Unassembled WGS sequence"/>
</dbReference>
<organism evidence="1">
    <name type="scientific">Geoalkalibacter subterraneus</name>
    <dbReference type="NCBI Taxonomy" id="483547"/>
    <lineage>
        <taxon>Bacteria</taxon>
        <taxon>Pseudomonadati</taxon>
        <taxon>Thermodesulfobacteriota</taxon>
        <taxon>Desulfuromonadia</taxon>
        <taxon>Desulfuromonadales</taxon>
        <taxon>Geoalkalibacteraceae</taxon>
        <taxon>Geoalkalibacter</taxon>
    </lineage>
</organism>